<dbReference type="Proteomes" id="UP000078348">
    <property type="component" value="Unassembled WGS sequence"/>
</dbReference>
<dbReference type="Pfam" id="PF00588">
    <property type="entry name" value="SpoU_methylase"/>
    <property type="match status" value="1"/>
</dbReference>
<name>A0A196S7W9_BLAHN</name>
<keyword evidence="6" id="KW-1185">Reference proteome</keyword>
<dbReference type="EMBL" id="LXWW01000460">
    <property type="protein sequence ID" value="OAO13133.1"/>
    <property type="molecule type" value="Genomic_DNA"/>
</dbReference>
<evidence type="ECO:0000256" key="1">
    <source>
        <dbReference type="ARBA" id="ARBA00022603"/>
    </source>
</evidence>
<dbReference type="InterPro" id="IPR001537">
    <property type="entry name" value="SpoU_MeTrfase"/>
</dbReference>
<protein>
    <submittedName>
        <fullName evidence="5">RNA methyltransferase</fullName>
    </submittedName>
</protein>
<comment type="caution">
    <text evidence="5">The sequence shown here is derived from an EMBL/GenBank/DDBJ whole genome shotgun (WGS) entry which is preliminary data.</text>
</comment>
<keyword evidence="1 5" id="KW-0489">Methyltransferase</keyword>
<evidence type="ECO:0000313" key="6">
    <source>
        <dbReference type="Proteomes" id="UP000078348"/>
    </source>
</evidence>
<dbReference type="GO" id="GO:0006396">
    <property type="term" value="P:RNA processing"/>
    <property type="evidence" value="ECO:0007669"/>
    <property type="project" value="InterPro"/>
</dbReference>
<sequence length="186" mass="20896">MVRSACAFGMKEVIVIGQPKLQLYGSHGTAHHIKIRKFGTMEEASAWFHEHNITLCGVELVPEAVDVRTHPFRGNTAIMMGNEGSGMNSKQIAMCDHFVYIPQYSCGTASLNVNVAASIVMHHFSTWAGYEEAPREKDRAKFVVESFETGKGKERTEEELALRSEREKRREENAEEVDLCGAFEEE</sequence>
<evidence type="ECO:0000256" key="2">
    <source>
        <dbReference type="ARBA" id="ARBA00022679"/>
    </source>
</evidence>
<dbReference type="InterPro" id="IPR029028">
    <property type="entry name" value="Alpha/beta_knot_MTases"/>
</dbReference>
<dbReference type="STRING" id="478820.A0A196S7W9"/>
<feature type="compositionally biased region" description="Acidic residues" evidence="3">
    <location>
        <begin position="173"/>
        <end position="186"/>
    </location>
</feature>
<proteinExistence type="predicted"/>
<dbReference type="GO" id="GO:0032259">
    <property type="term" value="P:methylation"/>
    <property type="evidence" value="ECO:0007669"/>
    <property type="project" value="UniProtKB-KW"/>
</dbReference>
<dbReference type="AlphaFoldDB" id="A0A196S7W9"/>
<feature type="compositionally biased region" description="Basic and acidic residues" evidence="3">
    <location>
        <begin position="150"/>
        <end position="172"/>
    </location>
</feature>
<feature type="domain" description="tRNA/rRNA methyltransferase SpoU type" evidence="4">
    <location>
        <begin position="1"/>
        <end position="122"/>
    </location>
</feature>
<gene>
    <name evidence="5" type="ORF">AV274_5216</name>
</gene>
<evidence type="ECO:0000259" key="4">
    <source>
        <dbReference type="Pfam" id="PF00588"/>
    </source>
</evidence>
<dbReference type="GO" id="GO:0008173">
    <property type="term" value="F:RNA methyltransferase activity"/>
    <property type="evidence" value="ECO:0007669"/>
    <property type="project" value="InterPro"/>
</dbReference>
<dbReference type="SUPFAM" id="SSF75217">
    <property type="entry name" value="alpha/beta knot"/>
    <property type="match status" value="1"/>
</dbReference>
<evidence type="ECO:0000313" key="5">
    <source>
        <dbReference type="EMBL" id="OAO13133.1"/>
    </source>
</evidence>
<dbReference type="OrthoDB" id="270651at2759"/>
<dbReference type="CDD" id="cd18096">
    <property type="entry name" value="SpoU-like"/>
    <property type="match status" value="1"/>
</dbReference>
<dbReference type="InterPro" id="IPR051259">
    <property type="entry name" value="rRNA_Methyltransferase"/>
</dbReference>
<dbReference type="Gene3D" id="3.40.1280.10">
    <property type="match status" value="1"/>
</dbReference>
<dbReference type="InterPro" id="IPR029026">
    <property type="entry name" value="tRNA_m1G_MTases_N"/>
</dbReference>
<dbReference type="PANTHER" id="PTHR43191:SF7">
    <property type="entry name" value="OBP33PEP LIKE PROTEIN"/>
    <property type="match status" value="1"/>
</dbReference>
<dbReference type="GO" id="GO:0003723">
    <property type="term" value="F:RNA binding"/>
    <property type="evidence" value="ECO:0007669"/>
    <property type="project" value="InterPro"/>
</dbReference>
<reference evidence="5 6" key="1">
    <citation type="submission" date="2016-05" db="EMBL/GenBank/DDBJ databases">
        <title>Nuclear genome of Blastocystis sp. subtype 1 NandII.</title>
        <authorList>
            <person name="Gentekaki E."/>
            <person name="Curtis B."/>
            <person name="Stairs C."/>
            <person name="Eme L."/>
            <person name="Herman E."/>
            <person name="Klimes V."/>
            <person name="Arias M.C."/>
            <person name="Elias M."/>
            <person name="Hilliou F."/>
            <person name="Klute M."/>
            <person name="Malik S.-B."/>
            <person name="Pightling A."/>
            <person name="Rachubinski R."/>
            <person name="Salas D."/>
            <person name="Schlacht A."/>
            <person name="Suga H."/>
            <person name="Archibald J."/>
            <person name="Ball S.G."/>
            <person name="Clark G."/>
            <person name="Dacks J."/>
            <person name="Van Der Giezen M."/>
            <person name="Tsaousis A."/>
            <person name="Roger A."/>
        </authorList>
    </citation>
    <scope>NUCLEOTIDE SEQUENCE [LARGE SCALE GENOMIC DNA]</scope>
    <source>
        <strain evidence="6">ATCC 50177 / NandII</strain>
    </source>
</reference>
<evidence type="ECO:0000256" key="3">
    <source>
        <dbReference type="SAM" id="MobiDB-lite"/>
    </source>
</evidence>
<accession>A0A196S7W9</accession>
<dbReference type="PANTHER" id="PTHR43191">
    <property type="entry name" value="RRNA METHYLTRANSFERASE 3"/>
    <property type="match status" value="1"/>
</dbReference>
<organism evidence="5 6">
    <name type="scientific">Blastocystis sp. subtype 1 (strain ATCC 50177 / NandII)</name>
    <dbReference type="NCBI Taxonomy" id="478820"/>
    <lineage>
        <taxon>Eukaryota</taxon>
        <taxon>Sar</taxon>
        <taxon>Stramenopiles</taxon>
        <taxon>Bigyra</taxon>
        <taxon>Opalozoa</taxon>
        <taxon>Opalinata</taxon>
        <taxon>Blastocystidae</taxon>
        <taxon>Blastocystis</taxon>
    </lineage>
</organism>
<keyword evidence="2 5" id="KW-0808">Transferase</keyword>
<feature type="region of interest" description="Disordered" evidence="3">
    <location>
        <begin position="150"/>
        <end position="186"/>
    </location>
</feature>